<dbReference type="Pfam" id="PF20320">
    <property type="entry name" value="DUF6615"/>
    <property type="match status" value="1"/>
</dbReference>
<comment type="caution">
    <text evidence="1">The sequence shown here is derived from an EMBL/GenBank/DDBJ whole genome shotgun (WGS) entry which is preliminary data.</text>
</comment>
<sequence length="285" mass="33642">MLPCNKLAKKGKDMNLCKSNQDLTREIKEFILNVDHVKEESITDYLVWKWKEMDKNFNSIKVKTFTRHEEYKTGADFDMEIWLIRNNGNYPLTIQAKKFIKSYDAYVGKLRYPNNTKDQMKKLLAHSASTNKIPFYMFYSQPDNKTTSMCYCNNSNDCGVFLACAYDIEKFADKKRGKKVSMNDILKDSIPFHCIFCCPSFFETCFNIAKFKGCCPPFFEKCFNMAKFKGKNVDIPEYIEYLSKHRDGLDNEEMEELIKNYESENKDYKSGNYRHIAVYDMRDKE</sequence>
<dbReference type="EMBL" id="MIQH01000554">
    <property type="protein sequence ID" value="OIR24685.1"/>
    <property type="molecule type" value="Genomic_DNA"/>
</dbReference>
<organism evidence="1 2">
    <name type="scientific">Bathymodiolus thermophilus thioautotrophic gill symbiont</name>
    <dbReference type="NCBI Taxonomy" id="2360"/>
    <lineage>
        <taxon>Bacteria</taxon>
        <taxon>Pseudomonadati</taxon>
        <taxon>Pseudomonadota</taxon>
        <taxon>Gammaproteobacteria</taxon>
        <taxon>sulfur-oxidizing symbionts</taxon>
    </lineage>
</organism>
<dbReference type="InterPro" id="IPR046723">
    <property type="entry name" value="DUF6615"/>
</dbReference>
<reference evidence="2" key="1">
    <citation type="submission" date="2016-09" db="EMBL/GenBank/DDBJ databases">
        <title>Genome Sequence of Bathymodiolus thermophilus sulfur-oxidizing gill endosymbiont.</title>
        <authorList>
            <person name="Ponnudurai R."/>
            <person name="Kleiner M."/>
            <person name="Sayavedra L."/>
            <person name="Thuermer A."/>
            <person name="Felbeck H."/>
            <person name="Schlueter R."/>
            <person name="Schweder T."/>
            <person name="Markert S."/>
        </authorList>
    </citation>
    <scope>NUCLEOTIDE SEQUENCE [LARGE SCALE GENOMIC DNA]</scope>
    <source>
        <strain evidence="2">BAT/CrabSpa'14</strain>
    </source>
</reference>
<protein>
    <submittedName>
        <fullName evidence="1">Uncharacterized protein</fullName>
    </submittedName>
</protein>
<name>A0A1J5UFJ6_9GAMM</name>
<gene>
    <name evidence="1" type="ORF">BGC33_04305</name>
</gene>
<evidence type="ECO:0000313" key="2">
    <source>
        <dbReference type="Proteomes" id="UP000182798"/>
    </source>
</evidence>
<dbReference type="AlphaFoldDB" id="A0A1J5UFJ6"/>
<proteinExistence type="predicted"/>
<accession>A0A1J5UFJ6</accession>
<dbReference type="RefSeq" id="WP_071564362.1">
    <property type="nucleotide sequence ID" value="NZ_MIQH01000554.1"/>
</dbReference>
<evidence type="ECO:0000313" key="1">
    <source>
        <dbReference type="EMBL" id="OIR24685.1"/>
    </source>
</evidence>
<dbReference type="OrthoDB" id="1524885at2"/>
<dbReference type="Proteomes" id="UP000182798">
    <property type="component" value="Unassembled WGS sequence"/>
</dbReference>